<dbReference type="SUPFAM" id="SSF51101">
    <property type="entry name" value="Mannose-binding lectins"/>
    <property type="match status" value="1"/>
</dbReference>
<dbReference type="PANTHER" id="PTHR34007:SF1">
    <property type="entry name" value="AEROLYSIN-LIKE PROTEIN-RELATED"/>
    <property type="match status" value="1"/>
</dbReference>
<dbReference type="EMBL" id="JAVHJS010000018">
    <property type="protein sequence ID" value="KAK2829077.1"/>
    <property type="molecule type" value="Genomic_DNA"/>
</dbReference>
<reference evidence="2" key="1">
    <citation type="submission" date="2023-08" db="EMBL/GenBank/DDBJ databases">
        <title>Pelteobagrus vachellii genome.</title>
        <authorList>
            <person name="Liu H."/>
        </authorList>
    </citation>
    <scope>NUCLEOTIDE SEQUENCE</scope>
    <source>
        <strain evidence="2">PRFRI_2022a</strain>
        <tissue evidence="2">Muscle</tissue>
    </source>
</reference>
<dbReference type="InterPro" id="IPR036404">
    <property type="entry name" value="Jacalin-like_lectin_dom_sf"/>
</dbReference>
<accession>A0AA88M233</accession>
<evidence type="ECO:0000313" key="3">
    <source>
        <dbReference type="Proteomes" id="UP001187315"/>
    </source>
</evidence>
<protein>
    <recommendedName>
        <fullName evidence="1">Jacalin-type lectin domain-containing protein</fullName>
    </recommendedName>
</protein>
<comment type="caution">
    <text evidence="2">The sequence shown here is derived from an EMBL/GenBank/DDBJ whole genome shotgun (WGS) entry which is preliminary data.</text>
</comment>
<sequence length="144" mass="15620">MTSIHEVGGTGGKPFNFNGIETGTLLKRIQVWEGDSQIKAVMVWLTDDRSGQFGVMAGSQREFTFEKDEIFTSLSLWPDEDGTHLGAIKFTTNVGNQFYASMKSGTLQPEVKVDVATGKCIGIQGRSGSAINSFGFIMVKMLSA</sequence>
<dbReference type="InterPro" id="IPR001229">
    <property type="entry name" value="Jacalin-like_lectin_dom"/>
</dbReference>
<gene>
    <name evidence="2" type="ORF">Q7C36_017067</name>
</gene>
<dbReference type="CDD" id="cd09302">
    <property type="entry name" value="Jacalin_like"/>
    <property type="match status" value="1"/>
</dbReference>
<organism evidence="2 3">
    <name type="scientific">Tachysurus vachellii</name>
    <name type="common">Darkbarbel catfish</name>
    <name type="synonym">Pelteobagrus vachellii</name>
    <dbReference type="NCBI Taxonomy" id="175792"/>
    <lineage>
        <taxon>Eukaryota</taxon>
        <taxon>Metazoa</taxon>
        <taxon>Chordata</taxon>
        <taxon>Craniata</taxon>
        <taxon>Vertebrata</taxon>
        <taxon>Euteleostomi</taxon>
        <taxon>Actinopterygii</taxon>
        <taxon>Neopterygii</taxon>
        <taxon>Teleostei</taxon>
        <taxon>Ostariophysi</taxon>
        <taxon>Siluriformes</taxon>
        <taxon>Bagridae</taxon>
        <taxon>Tachysurus</taxon>
    </lineage>
</organism>
<dbReference type="PROSITE" id="PS51752">
    <property type="entry name" value="JACALIN_LECTIN"/>
    <property type="match status" value="1"/>
</dbReference>
<name>A0AA88M233_TACVA</name>
<feature type="domain" description="Jacalin-type lectin" evidence="1">
    <location>
        <begin position="1"/>
        <end position="140"/>
    </location>
</feature>
<dbReference type="Pfam" id="PF01419">
    <property type="entry name" value="Jacalin"/>
    <property type="match status" value="1"/>
</dbReference>
<dbReference type="Proteomes" id="UP001187315">
    <property type="component" value="Unassembled WGS sequence"/>
</dbReference>
<keyword evidence="3" id="KW-1185">Reference proteome</keyword>
<proteinExistence type="predicted"/>
<dbReference type="InterPro" id="IPR053280">
    <property type="entry name" value="Aerolysin-like_pore-former"/>
</dbReference>
<dbReference type="AlphaFoldDB" id="A0AA88M233"/>
<evidence type="ECO:0000259" key="1">
    <source>
        <dbReference type="PROSITE" id="PS51752"/>
    </source>
</evidence>
<dbReference type="SMART" id="SM00915">
    <property type="entry name" value="Jacalin"/>
    <property type="match status" value="1"/>
</dbReference>
<dbReference type="Gene3D" id="2.100.10.30">
    <property type="entry name" value="Jacalin-like lectin domain"/>
    <property type="match status" value="1"/>
</dbReference>
<dbReference type="PANTHER" id="PTHR34007">
    <property type="entry name" value="AEROLYSIN-LIKE PROTEIN-RELATED"/>
    <property type="match status" value="1"/>
</dbReference>
<evidence type="ECO:0000313" key="2">
    <source>
        <dbReference type="EMBL" id="KAK2829077.1"/>
    </source>
</evidence>